<reference evidence="1 2" key="1">
    <citation type="submission" date="2016-10" db="EMBL/GenBank/DDBJ databases">
        <authorList>
            <person name="de Groot N.N."/>
        </authorList>
    </citation>
    <scope>NUCLEOTIDE SEQUENCE [LARGE SCALE GENOMIC DNA]</scope>
    <source>
        <strain evidence="1 2">CGMCC 1.8925</strain>
    </source>
</reference>
<organism evidence="1 2">
    <name type="scientific">Paracoccus tibetensis</name>
    <dbReference type="NCBI Taxonomy" id="336292"/>
    <lineage>
        <taxon>Bacteria</taxon>
        <taxon>Pseudomonadati</taxon>
        <taxon>Pseudomonadota</taxon>
        <taxon>Alphaproteobacteria</taxon>
        <taxon>Rhodobacterales</taxon>
        <taxon>Paracoccaceae</taxon>
        <taxon>Paracoccus</taxon>
    </lineage>
</organism>
<dbReference type="EMBL" id="FMVT01000001">
    <property type="protein sequence ID" value="SCX89953.1"/>
    <property type="molecule type" value="Genomic_DNA"/>
</dbReference>
<name>A0A1G5BIH9_9RHOB</name>
<dbReference type="STRING" id="336292.SAMN05660710_00160"/>
<proteinExistence type="predicted"/>
<accession>A0A1G5BIH9</accession>
<keyword evidence="2" id="KW-1185">Reference proteome</keyword>
<dbReference type="OrthoDB" id="7774671at2"/>
<dbReference type="RefSeq" id="WP_090739620.1">
    <property type="nucleotide sequence ID" value="NZ_FMVT01000001.1"/>
</dbReference>
<protein>
    <submittedName>
        <fullName evidence="1">Uncharacterized protein</fullName>
    </submittedName>
</protein>
<evidence type="ECO:0000313" key="1">
    <source>
        <dbReference type="EMBL" id="SCX89953.1"/>
    </source>
</evidence>
<evidence type="ECO:0000313" key="2">
    <source>
        <dbReference type="Proteomes" id="UP000199502"/>
    </source>
</evidence>
<dbReference type="Proteomes" id="UP000199502">
    <property type="component" value="Unassembled WGS sequence"/>
</dbReference>
<sequence length="92" mass="9891">MEIEISAAGGFAGIAAAGMHKRIDPDALAPPLARQLREAFAPDALARIAAAPCRTCPDGLSYRITVTETETRSFTLREGQLPPEMLDLIDRL</sequence>
<dbReference type="InterPro" id="IPR049457">
    <property type="entry name" value="Emfourin"/>
</dbReference>
<dbReference type="AlphaFoldDB" id="A0A1G5BIH9"/>
<dbReference type="Pfam" id="PF20242">
    <property type="entry name" value="Emfourin"/>
    <property type="match status" value="1"/>
</dbReference>
<gene>
    <name evidence="1" type="ORF">SAMN05660710_00160</name>
</gene>